<dbReference type="SUPFAM" id="SSF56553">
    <property type="entry name" value="Insert subdomain of RNA polymerase alpha subunit"/>
    <property type="match status" value="1"/>
</dbReference>
<keyword evidence="4 8" id="KW-0808">Transferase</keyword>
<dbReference type="Pfam" id="PF01000">
    <property type="entry name" value="RNA_pol_A_bac"/>
    <property type="match status" value="1"/>
</dbReference>
<comment type="function">
    <text evidence="1 8">DNA-dependent RNA polymerase catalyzes the transcription of DNA into RNA using the four ribonucleoside triphosphates as substrates.</text>
</comment>
<dbReference type="InterPro" id="IPR011262">
    <property type="entry name" value="DNA-dir_RNA_pol_insert"/>
</dbReference>
<dbReference type="EMBL" id="KT199253">
    <property type="protein sequence ID" value="AMO01208.1"/>
    <property type="molecule type" value="Genomic_DNA"/>
</dbReference>
<comment type="subunit">
    <text evidence="8">In plastids the minimal PEP RNA polymerase catalytic core is composed of four subunits: alpha, beta, beta', and beta''. When a (nuclear-encoded) sigma factor is associated with the core the holoenzyme is formed, which can initiate transcription.</text>
</comment>
<evidence type="ECO:0000313" key="10">
    <source>
        <dbReference type="EMBL" id="AMO01208.1"/>
    </source>
</evidence>
<comment type="catalytic activity">
    <reaction evidence="7 8">
        <text>RNA(n) + a ribonucleoside 5'-triphosphate = RNA(n+1) + diphosphate</text>
        <dbReference type="Rhea" id="RHEA:21248"/>
        <dbReference type="Rhea" id="RHEA-COMP:14527"/>
        <dbReference type="Rhea" id="RHEA-COMP:17342"/>
        <dbReference type="ChEBI" id="CHEBI:33019"/>
        <dbReference type="ChEBI" id="CHEBI:61557"/>
        <dbReference type="ChEBI" id="CHEBI:140395"/>
        <dbReference type="EC" id="2.7.7.6"/>
    </reaction>
</comment>
<dbReference type="GO" id="GO:0006351">
    <property type="term" value="P:DNA-templated transcription"/>
    <property type="evidence" value="ECO:0007669"/>
    <property type="project" value="UniProtKB-UniRule"/>
</dbReference>
<dbReference type="SUPFAM" id="SSF55257">
    <property type="entry name" value="RBP11-like subunits of RNA polymerase"/>
    <property type="match status" value="2"/>
</dbReference>
<keyword evidence="6 8" id="KW-0804">Transcription</keyword>
<comment type="subcellular location">
    <subcellularLocation>
        <location evidence="8">Plastid</location>
        <location evidence="8">Chloroplast</location>
    </subcellularLocation>
</comment>
<dbReference type="InterPro" id="IPR011263">
    <property type="entry name" value="DNA-dir_RNA_pol_RpoA/D/Rpb3"/>
</dbReference>
<keyword evidence="5 8" id="KW-0548">Nucleotidyltransferase</keyword>
<feature type="domain" description="DNA-directed RNA polymerase RpoA/D/Rpb3-type" evidence="9">
    <location>
        <begin position="20"/>
        <end position="318"/>
    </location>
</feature>
<dbReference type="SUPFAM" id="SSF47789">
    <property type="entry name" value="C-terminal domain of RNA polymerase alpha subunit"/>
    <property type="match status" value="1"/>
</dbReference>
<dbReference type="GO" id="GO:0046983">
    <property type="term" value="F:protein dimerization activity"/>
    <property type="evidence" value="ECO:0007669"/>
    <property type="project" value="InterPro"/>
</dbReference>
<dbReference type="GO" id="GO:0003677">
    <property type="term" value="F:DNA binding"/>
    <property type="evidence" value="ECO:0007669"/>
    <property type="project" value="UniProtKB-UniRule"/>
</dbReference>
<evidence type="ECO:0000256" key="1">
    <source>
        <dbReference type="ARBA" id="ARBA00004026"/>
    </source>
</evidence>
<dbReference type="Gene3D" id="1.10.150.20">
    <property type="entry name" value="5' to 3' exonuclease, C-terminal subdomain"/>
    <property type="match status" value="1"/>
</dbReference>
<dbReference type="Gene3D" id="3.30.1360.10">
    <property type="entry name" value="RNA polymerase, RBP11-like subunit"/>
    <property type="match status" value="2"/>
</dbReference>
<dbReference type="InterPro" id="IPR036643">
    <property type="entry name" value="RNApol_insert_sf"/>
</dbReference>
<dbReference type="GO" id="GO:0009507">
    <property type="term" value="C:chloroplast"/>
    <property type="evidence" value="ECO:0007669"/>
    <property type="project" value="UniProtKB-SubCell"/>
</dbReference>
<dbReference type="GeneID" id="27073712"/>
<dbReference type="Pfam" id="PF01193">
    <property type="entry name" value="RNA_pol_L"/>
    <property type="match status" value="1"/>
</dbReference>
<evidence type="ECO:0000256" key="4">
    <source>
        <dbReference type="ARBA" id="ARBA00022679"/>
    </source>
</evidence>
<evidence type="ECO:0000256" key="5">
    <source>
        <dbReference type="ARBA" id="ARBA00022695"/>
    </source>
</evidence>
<reference evidence="10" key="1">
    <citation type="submission" date="2015-06" db="EMBL/GenBank/DDBJ databases">
        <title>Chloroplast phylogenomic data from the green algal order Sphaeropleales (Chlorophyceae, Chlorophyta) reveal complex patterns of sequence evolution.</title>
        <authorList>
            <person name="Fucikova K."/>
            <person name="Lewis P.O."/>
            <person name="Lewis L.A."/>
        </authorList>
    </citation>
    <scope>NUCLEOTIDE SEQUENCE</scope>
    <source>
        <strain evidence="10">UTEX 66</strain>
    </source>
</reference>
<sequence length="474" mass="54308">MNDFFISCQESRIENPRSFYGCFYIGPFNSSQSLTVANALRRTLLSELSGIAITSVEIQGAVHEYSTLPGIRDSVLDILLNLKEIVLKNFMSDNIREQSTDLAKLEKQFTRPLVGYLQARGPGIVRAADLKLPVSIQCVDPDQYIASLSPDGFLNMKFTINQGKNYIVQNSKSRAYIQKEGAERQFSNILQNNTTTLYTESEQINPSKTKKYVSTMPLSIDAVFTPITKVNYVIENYSVKNANAFNYIQNASQKDAILATSSLGFSNSTEQRKTYYDKMFLNHVVILEVWTNGSIHPRQAVYDALKNLMSVFSQLEKMKILNSLFTTESLKSKHHSEKIFNKIEYEHSYYTEMQNALKKAKTWDTWQNEKNQLSSEAFLVKNQKFLKAQKEYEKKYKQEMFNETELNKIRISSLSISNRSCILLEDSQIYTVADLIKNPHRKLTSIKGFGKKCLQEVKRALEKIGLDFISEKCH</sequence>
<dbReference type="AlphaFoldDB" id="A0A140HAK9"/>
<dbReference type="SMART" id="SM00662">
    <property type="entry name" value="RPOLD"/>
    <property type="match status" value="1"/>
</dbReference>
<dbReference type="HAMAP" id="MF_00059">
    <property type="entry name" value="RNApol_bact_RpoA"/>
    <property type="match status" value="1"/>
</dbReference>
<protein>
    <recommendedName>
        <fullName evidence="8">DNA-directed RNA polymerase subunit alpha</fullName>
        <shortName evidence="8">PEP</shortName>
        <ecNumber evidence="8">2.7.7.6</ecNumber>
    </recommendedName>
    <alternativeName>
        <fullName evidence="8">Plastid-encoded RNA polymerase subunit alpha</fullName>
        <shortName evidence="8">RNA polymerase subunit alpha</shortName>
    </alternativeName>
</protein>
<name>A0A140HAK9_9CHLO</name>
<proteinExistence type="inferred from homology"/>
<dbReference type="InterPro" id="IPR011773">
    <property type="entry name" value="DNA-dir_RpoA"/>
</dbReference>
<feature type="region of interest" description="Alpha N-terminal domain (alpha-NTD)" evidence="8">
    <location>
        <begin position="1"/>
        <end position="346"/>
    </location>
</feature>
<organism evidence="10">
    <name type="scientific">Bracteacoccus minor</name>
    <dbReference type="NCBI Taxonomy" id="50037"/>
    <lineage>
        <taxon>Eukaryota</taxon>
        <taxon>Viridiplantae</taxon>
        <taxon>Chlorophyta</taxon>
        <taxon>core chlorophytes</taxon>
        <taxon>Chlorophyceae</taxon>
        <taxon>CS clade</taxon>
        <taxon>Sphaeropleales</taxon>
        <taxon>Bracteacoccaceae</taxon>
        <taxon>Bracteacoccus</taxon>
    </lineage>
</organism>
<dbReference type="InterPro" id="IPR011260">
    <property type="entry name" value="RNAP_asu_C"/>
</dbReference>
<evidence type="ECO:0000256" key="2">
    <source>
        <dbReference type="ARBA" id="ARBA00007123"/>
    </source>
</evidence>
<dbReference type="GO" id="GO:0003899">
    <property type="term" value="F:DNA-directed RNA polymerase activity"/>
    <property type="evidence" value="ECO:0007669"/>
    <property type="project" value="UniProtKB-UniRule"/>
</dbReference>
<dbReference type="InterPro" id="IPR036603">
    <property type="entry name" value="RBP11-like"/>
</dbReference>
<keyword evidence="3 8" id="KW-0240">DNA-directed RNA polymerase</keyword>
<evidence type="ECO:0000256" key="6">
    <source>
        <dbReference type="ARBA" id="ARBA00023163"/>
    </source>
</evidence>
<geneLocation type="chloroplast" evidence="10"/>
<dbReference type="EC" id="2.7.7.6" evidence="8"/>
<evidence type="ECO:0000256" key="7">
    <source>
        <dbReference type="ARBA" id="ARBA00048552"/>
    </source>
</evidence>
<keyword evidence="10" id="KW-0934">Plastid</keyword>
<comment type="domain">
    <text evidence="8">The N-terminal domain is essential for RNAP assembly and basal transcription, whereas the C-terminal domain is involved in interaction with transcriptional regulators and with upstream promoter elements.</text>
</comment>
<evidence type="ECO:0000259" key="9">
    <source>
        <dbReference type="SMART" id="SM00662"/>
    </source>
</evidence>
<accession>A0A140HAK9</accession>
<comment type="similarity">
    <text evidence="2 8">Belongs to the RNA polymerase alpha chain family.</text>
</comment>
<dbReference type="RefSeq" id="YP_009238330.1">
    <property type="nucleotide sequence ID" value="NC_029674.1"/>
</dbReference>
<evidence type="ECO:0000256" key="3">
    <source>
        <dbReference type="ARBA" id="ARBA00022478"/>
    </source>
</evidence>
<dbReference type="CDD" id="cd06928">
    <property type="entry name" value="RNAP_alpha_NTD"/>
    <property type="match status" value="1"/>
</dbReference>
<keyword evidence="10" id="KW-0150">Chloroplast</keyword>
<dbReference type="Pfam" id="PF03118">
    <property type="entry name" value="RNA_pol_A_CTD"/>
    <property type="match status" value="1"/>
</dbReference>
<dbReference type="Gene3D" id="2.170.120.12">
    <property type="entry name" value="DNA-directed RNA polymerase, insert domain"/>
    <property type="match status" value="1"/>
</dbReference>
<gene>
    <name evidence="8 10" type="primary">rpoA</name>
    <name evidence="10" type="ORF">VU21_76</name>
</gene>
<feature type="region of interest" description="Alpha C-terminal domain (alpha-CTD)" evidence="8">
    <location>
        <begin position="401"/>
        <end position="474"/>
    </location>
</feature>
<dbReference type="GO" id="GO:0000428">
    <property type="term" value="C:DNA-directed RNA polymerase complex"/>
    <property type="evidence" value="ECO:0007669"/>
    <property type="project" value="UniProtKB-KW"/>
</dbReference>
<evidence type="ECO:0000256" key="8">
    <source>
        <dbReference type="HAMAP-Rule" id="MF_00059"/>
    </source>
</evidence>